<dbReference type="VEuPathDB" id="TrichDB:TVAG_299440"/>
<evidence type="ECO:0000313" key="4">
    <source>
        <dbReference type="Proteomes" id="UP000001542"/>
    </source>
</evidence>
<dbReference type="OrthoDB" id="437889at2759"/>
<dbReference type="Gene3D" id="1.25.40.530">
    <property type="entry name" value="MyTH4 domain"/>
    <property type="match status" value="1"/>
</dbReference>
<dbReference type="InParanoid" id="A2EVS1"/>
<dbReference type="InterPro" id="IPR000857">
    <property type="entry name" value="MyTH4_dom"/>
</dbReference>
<dbReference type="GO" id="GO:0005856">
    <property type="term" value="C:cytoskeleton"/>
    <property type="evidence" value="ECO:0007669"/>
    <property type="project" value="InterPro"/>
</dbReference>
<sequence>MRRARPLRFYLYTEKGTDIKYFHCPITNEVVWRPPQDAEIFDPITCKKIYFDVTQITIPEKISKPPVVTDFEFIPSNSANRKSSLPNLIQNFNIDIQKTRKSTLVRLGCPNNPGNASSSSDSLPFYFPSSIKKDLLSIDIRKFATENFNTRFRGGFFSKKEIAPDELLVYDMDTSILPILKATPQLLQNKCVEMFNFIVNYCKQLPKFLPSHFVQQLFSELTLVDETYVYLLKLLRNNPNTDHIPKIWELILVISTFFPPSASIQPVVKHIIAENAMGTKAGINTIAKIAYIRLTARIESQEIFPMQPVHWIDLIPTHVSQDNFIFGAPLLELVFSQRRSSPKCTIPLFMHRYIHEMWKAGIQKMEGVFRFPGNKVQMDLMVEEINTGRDSYKDAEIMDMASVFKRWLAEIPDPIVPMAKYNKLKEAIKNKKIIEFVETLPKVNHDTLGYLTGFLKEFVKFESETKMGILQCGMLFGANVVRCSANDVNELKLCATLGKDFMCELIEKWDTSFIYPLPVEFIT</sequence>
<reference evidence="3" key="2">
    <citation type="journal article" date="2007" name="Science">
        <title>Draft genome sequence of the sexually transmitted pathogen Trichomonas vaginalis.</title>
        <authorList>
            <person name="Carlton J.M."/>
            <person name="Hirt R.P."/>
            <person name="Silva J.C."/>
            <person name="Delcher A.L."/>
            <person name="Schatz M."/>
            <person name="Zhao Q."/>
            <person name="Wortman J.R."/>
            <person name="Bidwell S.L."/>
            <person name="Alsmark U.C.M."/>
            <person name="Besteiro S."/>
            <person name="Sicheritz-Ponten T."/>
            <person name="Noel C.J."/>
            <person name="Dacks J.B."/>
            <person name="Foster P.G."/>
            <person name="Simillion C."/>
            <person name="Van de Peer Y."/>
            <person name="Miranda-Saavedra D."/>
            <person name="Barton G.J."/>
            <person name="Westrop G.D."/>
            <person name="Mueller S."/>
            <person name="Dessi D."/>
            <person name="Fiori P.L."/>
            <person name="Ren Q."/>
            <person name="Paulsen I."/>
            <person name="Zhang H."/>
            <person name="Bastida-Corcuera F.D."/>
            <person name="Simoes-Barbosa A."/>
            <person name="Brown M.T."/>
            <person name="Hayes R.D."/>
            <person name="Mukherjee M."/>
            <person name="Okumura C.Y."/>
            <person name="Schneider R."/>
            <person name="Smith A.J."/>
            <person name="Vanacova S."/>
            <person name="Villalvazo M."/>
            <person name="Haas B.J."/>
            <person name="Pertea M."/>
            <person name="Feldblyum T.V."/>
            <person name="Utterback T.R."/>
            <person name="Shu C.L."/>
            <person name="Osoegawa K."/>
            <person name="de Jong P.J."/>
            <person name="Hrdy I."/>
            <person name="Horvathova L."/>
            <person name="Zubacova Z."/>
            <person name="Dolezal P."/>
            <person name="Malik S.B."/>
            <person name="Logsdon J.M. Jr."/>
            <person name="Henze K."/>
            <person name="Gupta A."/>
            <person name="Wang C.C."/>
            <person name="Dunne R.L."/>
            <person name="Upcroft J.A."/>
            <person name="Upcroft P."/>
            <person name="White O."/>
            <person name="Salzberg S.L."/>
            <person name="Tang P."/>
            <person name="Chiu C.-H."/>
            <person name="Lee Y.-S."/>
            <person name="Embley T.M."/>
            <person name="Coombs G.H."/>
            <person name="Mottram J.C."/>
            <person name="Tachezy J."/>
            <person name="Fraser-Liggett C.M."/>
            <person name="Johnson P.J."/>
        </authorList>
    </citation>
    <scope>NUCLEOTIDE SEQUENCE [LARGE SCALE GENOMIC DNA]</scope>
    <source>
        <strain evidence="3">G3</strain>
    </source>
</reference>
<dbReference type="VEuPathDB" id="TrichDB:TVAGG3_0414180"/>
<dbReference type="RefSeq" id="XP_001315504.1">
    <property type="nucleotide sequence ID" value="XM_001315469.1"/>
</dbReference>
<dbReference type="AlphaFoldDB" id="A2EVS1"/>
<evidence type="ECO:0000259" key="1">
    <source>
        <dbReference type="PROSITE" id="PS50238"/>
    </source>
</evidence>
<dbReference type="EMBL" id="DS113510">
    <property type="protein sequence ID" value="EAY03281.1"/>
    <property type="molecule type" value="Genomic_DNA"/>
</dbReference>
<dbReference type="PROSITE" id="PS50238">
    <property type="entry name" value="RHOGAP"/>
    <property type="match status" value="1"/>
</dbReference>
<name>A2EVS1_TRIV3</name>
<dbReference type="SUPFAM" id="SSF48350">
    <property type="entry name" value="GTPase activation domain, GAP"/>
    <property type="match status" value="1"/>
</dbReference>
<feature type="domain" description="MyTH4" evidence="2">
    <location>
        <begin position="170"/>
        <end position="318"/>
    </location>
</feature>
<dbReference type="InterPro" id="IPR000198">
    <property type="entry name" value="RhoGAP_dom"/>
</dbReference>
<dbReference type="GO" id="GO:0005737">
    <property type="term" value="C:cytoplasm"/>
    <property type="evidence" value="ECO:0000318"/>
    <property type="project" value="GO_Central"/>
</dbReference>
<dbReference type="GO" id="GO:0005096">
    <property type="term" value="F:GTPase activator activity"/>
    <property type="evidence" value="ECO:0000318"/>
    <property type="project" value="GO_Central"/>
</dbReference>
<dbReference type="Pfam" id="PF00620">
    <property type="entry name" value="RhoGAP"/>
    <property type="match status" value="1"/>
</dbReference>
<dbReference type="PANTHER" id="PTHR45876">
    <property type="entry name" value="FI04035P"/>
    <property type="match status" value="1"/>
</dbReference>
<protein>
    <submittedName>
        <fullName evidence="3">RhoGAP domain containing protein</fullName>
    </submittedName>
</protein>
<dbReference type="PROSITE" id="PS51016">
    <property type="entry name" value="MYTH4"/>
    <property type="match status" value="1"/>
</dbReference>
<dbReference type="PANTHER" id="PTHR45876:SF8">
    <property type="entry name" value="FI04035P"/>
    <property type="match status" value="1"/>
</dbReference>
<dbReference type="InterPro" id="IPR008936">
    <property type="entry name" value="Rho_GTPase_activation_prot"/>
</dbReference>
<gene>
    <name evidence="3" type="ORF">TVAG_299440</name>
</gene>
<dbReference type="InterPro" id="IPR038185">
    <property type="entry name" value="MyTH4_dom_sf"/>
</dbReference>
<proteinExistence type="predicted"/>
<keyword evidence="4" id="KW-1185">Reference proteome</keyword>
<dbReference type="KEGG" id="tva:4761123"/>
<dbReference type="FunFam" id="1.10.555.10:FF:000045">
    <property type="entry name" value="RhoGAP domain containing protein"/>
    <property type="match status" value="1"/>
</dbReference>
<organism evidence="3 4">
    <name type="scientific">Trichomonas vaginalis (strain ATCC PRA-98 / G3)</name>
    <dbReference type="NCBI Taxonomy" id="412133"/>
    <lineage>
        <taxon>Eukaryota</taxon>
        <taxon>Metamonada</taxon>
        <taxon>Parabasalia</taxon>
        <taxon>Trichomonadida</taxon>
        <taxon>Trichomonadidae</taxon>
        <taxon>Trichomonas</taxon>
    </lineage>
</organism>
<dbReference type="FunFam" id="1.25.40.530:FF:000014">
    <property type="entry name" value="RhoGAP domain containing protein"/>
    <property type="match status" value="1"/>
</dbReference>
<accession>A2EVS1</accession>
<dbReference type="Proteomes" id="UP000001542">
    <property type="component" value="Unassembled WGS sequence"/>
</dbReference>
<dbReference type="Gene3D" id="1.10.555.10">
    <property type="entry name" value="Rho GTPase activation protein"/>
    <property type="match status" value="1"/>
</dbReference>
<dbReference type="GO" id="GO:0007165">
    <property type="term" value="P:signal transduction"/>
    <property type="evidence" value="ECO:0007669"/>
    <property type="project" value="InterPro"/>
</dbReference>
<feature type="domain" description="Rho-GAP" evidence="1">
    <location>
        <begin position="328"/>
        <end position="513"/>
    </location>
</feature>
<evidence type="ECO:0000259" key="2">
    <source>
        <dbReference type="PROSITE" id="PS51016"/>
    </source>
</evidence>
<dbReference type="SMR" id="A2EVS1"/>
<dbReference type="SMART" id="SM00324">
    <property type="entry name" value="RhoGAP"/>
    <property type="match status" value="1"/>
</dbReference>
<dbReference type="Pfam" id="PF00784">
    <property type="entry name" value="MyTH4"/>
    <property type="match status" value="1"/>
</dbReference>
<evidence type="ECO:0000313" key="3">
    <source>
        <dbReference type="EMBL" id="EAY03281.1"/>
    </source>
</evidence>
<reference evidence="3" key="1">
    <citation type="submission" date="2006-10" db="EMBL/GenBank/DDBJ databases">
        <authorList>
            <person name="Amadeo P."/>
            <person name="Zhao Q."/>
            <person name="Wortman J."/>
            <person name="Fraser-Liggett C."/>
            <person name="Carlton J."/>
        </authorList>
    </citation>
    <scope>NUCLEOTIDE SEQUENCE</scope>
    <source>
        <strain evidence="3">G3</strain>
    </source>
</reference>